<organism evidence="2 3">
    <name type="scientific">Phytophthora fragariaefolia</name>
    <dbReference type="NCBI Taxonomy" id="1490495"/>
    <lineage>
        <taxon>Eukaryota</taxon>
        <taxon>Sar</taxon>
        <taxon>Stramenopiles</taxon>
        <taxon>Oomycota</taxon>
        <taxon>Peronosporomycetes</taxon>
        <taxon>Peronosporales</taxon>
        <taxon>Peronosporaceae</taxon>
        <taxon>Phytophthora</taxon>
    </lineage>
</organism>
<protein>
    <submittedName>
        <fullName evidence="2">Unnamed protein product</fullName>
    </submittedName>
</protein>
<feature type="region of interest" description="Disordered" evidence="1">
    <location>
        <begin position="132"/>
        <end position="172"/>
    </location>
</feature>
<name>A0A9W6XF02_9STRA</name>
<keyword evidence="3" id="KW-1185">Reference proteome</keyword>
<dbReference type="AlphaFoldDB" id="A0A9W6XF02"/>
<dbReference type="Proteomes" id="UP001165121">
    <property type="component" value="Unassembled WGS sequence"/>
</dbReference>
<feature type="compositionally biased region" description="Polar residues" evidence="1">
    <location>
        <begin position="154"/>
        <end position="169"/>
    </location>
</feature>
<accession>A0A9W6XF02</accession>
<proteinExistence type="predicted"/>
<evidence type="ECO:0000256" key="1">
    <source>
        <dbReference type="SAM" id="MobiDB-lite"/>
    </source>
</evidence>
<reference evidence="2" key="1">
    <citation type="submission" date="2023-04" db="EMBL/GenBank/DDBJ databases">
        <title>Phytophthora fragariaefolia NBRC 109709.</title>
        <authorList>
            <person name="Ichikawa N."/>
            <person name="Sato H."/>
            <person name="Tonouchi N."/>
        </authorList>
    </citation>
    <scope>NUCLEOTIDE SEQUENCE</scope>
    <source>
        <strain evidence="2">NBRC 109709</strain>
    </source>
</reference>
<sequence>MIQLAVHPCAVRNSTLERRADLCSVRFNVYVGDGKNGDCIVDGATTYTLLPSCINKRGVPGAEGEYHQAARGDACCGAGVGDGTSSVVAGISQNDENNAALRGNGGGCRTMCGKEDNGNNGAYSGGHCVPSAQARPDGATEMSSRSSAGHADQNIASPTAVTDSATSASPPIKRGIENYQALVRVPNKPAWRDLTDTVIDEGLNLDFPLDELEIGSDEEVYERYDPEVFLLASLTEVEVVKSMRVDPHVEIEAASDLYKRTDDSTATHLLPDYRHSWSIRLLGASSPTFPSTFGSKLSWICQCQ</sequence>
<dbReference type="EMBL" id="BSXT01000992">
    <property type="protein sequence ID" value="GMF37226.1"/>
    <property type="molecule type" value="Genomic_DNA"/>
</dbReference>
<gene>
    <name evidence="2" type="ORF">Pfra01_001038200</name>
</gene>
<evidence type="ECO:0000313" key="2">
    <source>
        <dbReference type="EMBL" id="GMF37226.1"/>
    </source>
</evidence>
<evidence type="ECO:0000313" key="3">
    <source>
        <dbReference type="Proteomes" id="UP001165121"/>
    </source>
</evidence>
<comment type="caution">
    <text evidence="2">The sequence shown here is derived from an EMBL/GenBank/DDBJ whole genome shotgun (WGS) entry which is preliminary data.</text>
</comment>